<evidence type="ECO:0000256" key="10">
    <source>
        <dbReference type="ARBA" id="ARBA00023136"/>
    </source>
</evidence>
<accession>L1QKM6</accession>
<evidence type="ECO:0000256" key="11">
    <source>
        <dbReference type="PROSITE-ProRule" id="PRU00421"/>
    </source>
</evidence>
<dbReference type="InterPro" id="IPR036878">
    <property type="entry name" value="Glu_permease_IIB"/>
</dbReference>
<evidence type="ECO:0000256" key="4">
    <source>
        <dbReference type="ARBA" id="ARBA00022597"/>
    </source>
</evidence>
<keyword evidence="6" id="KW-0598">Phosphotransferase system</keyword>
<dbReference type="eggNOG" id="COG1264">
    <property type="taxonomic scope" value="Bacteria"/>
</dbReference>
<dbReference type="GO" id="GO:0009401">
    <property type="term" value="P:phosphoenolpyruvate-dependent sugar phosphotransferase system"/>
    <property type="evidence" value="ECO:0007669"/>
    <property type="project" value="UniProtKB-KW"/>
</dbReference>
<keyword evidence="5" id="KW-0808">Transferase</keyword>
<feature type="transmembrane region" description="Helical" evidence="12">
    <location>
        <begin position="362"/>
        <end position="385"/>
    </location>
</feature>
<feature type="transmembrane region" description="Helical" evidence="12">
    <location>
        <begin position="115"/>
        <end position="136"/>
    </location>
</feature>
<feature type="active site" description="Phosphocysteine intermediate; for EIIB activity" evidence="11">
    <location>
        <position position="29"/>
    </location>
</feature>
<feature type="transmembrane region" description="Helical" evidence="12">
    <location>
        <begin position="250"/>
        <end position="268"/>
    </location>
</feature>
<dbReference type="OrthoDB" id="92465at2"/>
<dbReference type="InterPro" id="IPR013013">
    <property type="entry name" value="PTS_EIIC_1"/>
</dbReference>
<proteinExistence type="predicted"/>
<dbReference type="RefSeq" id="WP_005211627.1">
    <property type="nucleotide sequence ID" value="NZ_KB291618.1"/>
</dbReference>
<dbReference type="EMBL" id="AMEZ01000026">
    <property type="protein sequence ID" value="EKY28127.1"/>
    <property type="molecule type" value="Genomic_DNA"/>
</dbReference>
<evidence type="ECO:0000256" key="2">
    <source>
        <dbReference type="ARBA" id="ARBA00022448"/>
    </source>
</evidence>
<keyword evidence="8" id="KW-0418">Kinase</keyword>
<organism evidence="15 16">
    <name type="scientific">Clostridium celatum DSM 1785</name>
    <dbReference type="NCBI Taxonomy" id="545697"/>
    <lineage>
        <taxon>Bacteria</taxon>
        <taxon>Bacillati</taxon>
        <taxon>Bacillota</taxon>
        <taxon>Clostridia</taxon>
        <taxon>Eubacteriales</taxon>
        <taxon>Clostridiaceae</taxon>
        <taxon>Clostridium</taxon>
    </lineage>
</organism>
<dbReference type="NCBIfam" id="TIGR00826">
    <property type="entry name" value="EIIB_glc"/>
    <property type="match status" value="1"/>
</dbReference>
<keyword evidence="3" id="KW-1003">Cell membrane</keyword>
<dbReference type="GO" id="GO:0015771">
    <property type="term" value="P:trehalose transport"/>
    <property type="evidence" value="ECO:0007669"/>
    <property type="project" value="TreeGrafter"/>
</dbReference>
<evidence type="ECO:0000256" key="1">
    <source>
        <dbReference type="ARBA" id="ARBA00004651"/>
    </source>
</evidence>
<dbReference type="PANTHER" id="PTHR30175:SF7">
    <property type="entry name" value="NEGATIVE REGULATOR OF SACY ACTIVITY"/>
    <property type="match status" value="1"/>
</dbReference>
<dbReference type="HOGENOM" id="CLU_012312_2_0_9"/>
<evidence type="ECO:0000256" key="7">
    <source>
        <dbReference type="ARBA" id="ARBA00022692"/>
    </source>
</evidence>
<comment type="caution">
    <text evidence="15">The sequence shown here is derived from an EMBL/GenBank/DDBJ whole genome shotgun (WGS) entry which is preliminary data.</text>
</comment>
<dbReference type="InterPro" id="IPR018113">
    <property type="entry name" value="PTrfase_EIIB_Cys"/>
</dbReference>
<dbReference type="NCBIfam" id="TIGR01996">
    <property type="entry name" value="PTS-II-BC-sucr"/>
    <property type="match status" value="1"/>
</dbReference>
<feature type="transmembrane region" description="Helical" evidence="12">
    <location>
        <begin position="334"/>
        <end position="355"/>
    </location>
</feature>
<evidence type="ECO:0000313" key="16">
    <source>
        <dbReference type="Proteomes" id="UP000010420"/>
    </source>
</evidence>
<feature type="domain" description="PTS EIIB type-1" evidence="13">
    <location>
        <begin position="7"/>
        <end position="90"/>
    </location>
</feature>
<keyword evidence="2" id="KW-0813">Transport</keyword>
<dbReference type="SUPFAM" id="SSF55604">
    <property type="entry name" value="Glucose permease domain IIB"/>
    <property type="match status" value="1"/>
</dbReference>
<evidence type="ECO:0000256" key="6">
    <source>
        <dbReference type="ARBA" id="ARBA00022683"/>
    </source>
</evidence>
<dbReference type="PROSITE" id="PS51098">
    <property type="entry name" value="PTS_EIIB_TYPE_1"/>
    <property type="match status" value="1"/>
</dbReference>
<dbReference type="PROSITE" id="PS51103">
    <property type="entry name" value="PTS_EIIC_TYPE_1"/>
    <property type="match status" value="1"/>
</dbReference>
<evidence type="ECO:0000256" key="5">
    <source>
        <dbReference type="ARBA" id="ARBA00022679"/>
    </source>
</evidence>
<protein>
    <submittedName>
        <fullName evidence="15">PTS system sucrose-specific IIBC component</fullName>
    </submittedName>
</protein>
<evidence type="ECO:0000259" key="14">
    <source>
        <dbReference type="PROSITE" id="PS51103"/>
    </source>
</evidence>
<dbReference type="GO" id="GO:0016301">
    <property type="term" value="F:kinase activity"/>
    <property type="evidence" value="ECO:0007669"/>
    <property type="project" value="UniProtKB-KW"/>
</dbReference>
<sequence length="458" mass="48280">MGSNKYFDAAQDILKYIGGPENVGSAAHCATRLRLVLKDQNLANKEELEKLDIVKGAFLNGGQFQIIIGQGTVNKVYAELIKIAGIKEMSTAEVKQEGAKKLNPIQKLAKILSDIFVPIIPAIVAAGLLMGLLGLAGKFGLEQYSNTWWWMMLDWFSSAAFNFLPILVAISAAKVFGCNPYLAATVGGIMIHPALQNAWTQGTGYETIKVLGFINMPLLGYQGTVLPILLVVFIMAYIEKGTRKIVPEMLDILVTPLITVLVTGFLALAVVGPLANVVGAAISIFLTFAISKLGVIAGLIFGGAYSSIVITGIHHSFHAVELNLLAETGVNTLLPIWSMANVAQGGACFAAFLLTKNKKMKAVALPSAVSTLFGITEAAIFGVNLRYKTPFIGAAIGGAIGGAYVVAMKVGMTAVGVTGIPGIAITNSTSMLHYVIGMVIAIGVAFAATMIMGIKEEA</sequence>
<comment type="subcellular location">
    <subcellularLocation>
        <location evidence="1">Cell membrane</location>
        <topology evidence="1">Multi-pass membrane protein</topology>
    </subcellularLocation>
</comment>
<dbReference type="Pfam" id="PF02378">
    <property type="entry name" value="PTS_EIIC"/>
    <property type="match status" value="1"/>
</dbReference>
<dbReference type="STRING" id="545697.HMPREF0216_00970"/>
<dbReference type="PATRIC" id="fig|545697.3.peg.955"/>
<dbReference type="InterPro" id="IPR050558">
    <property type="entry name" value="PTS_Sugar-Specific_Components"/>
</dbReference>
<feature type="transmembrane region" description="Helical" evidence="12">
    <location>
        <begin position="219"/>
        <end position="238"/>
    </location>
</feature>
<dbReference type="PANTHER" id="PTHR30175">
    <property type="entry name" value="PHOSPHOTRANSFERASE SYSTEM TRANSPORT PROTEIN"/>
    <property type="match status" value="1"/>
</dbReference>
<keyword evidence="16" id="KW-1185">Reference proteome</keyword>
<dbReference type="FunFam" id="3.30.1360.60:FF:000001">
    <property type="entry name" value="PTS system glucose-specific IIBC component PtsG"/>
    <property type="match status" value="1"/>
</dbReference>
<keyword evidence="9 12" id="KW-1133">Transmembrane helix</keyword>
<evidence type="ECO:0000256" key="3">
    <source>
        <dbReference type="ARBA" id="ARBA00022475"/>
    </source>
</evidence>
<dbReference type="Proteomes" id="UP000010420">
    <property type="component" value="Unassembled WGS sequence"/>
</dbReference>
<dbReference type="InterPro" id="IPR001996">
    <property type="entry name" value="PTS_IIB_1"/>
</dbReference>
<keyword evidence="10 12" id="KW-0472">Membrane</keyword>
<gene>
    <name evidence="15" type="ORF">HMPREF0216_00970</name>
</gene>
<name>L1QKM6_9CLOT</name>
<dbReference type="GO" id="GO:0008982">
    <property type="term" value="F:protein-N(PI)-phosphohistidine-sugar phosphotransferase activity"/>
    <property type="evidence" value="ECO:0007669"/>
    <property type="project" value="InterPro"/>
</dbReference>
<evidence type="ECO:0000256" key="8">
    <source>
        <dbReference type="ARBA" id="ARBA00022777"/>
    </source>
</evidence>
<feature type="transmembrane region" description="Helical" evidence="12">
    <location>
        <begin position="391"/>
        <end position="420"/>
    </location>
</feature>
<dbReference type="GO" id="GO:0090589">
    <property type="term" value="F:protein-phosphocysteine-trehalose phosphotransferase system transporter activity"/>
    <property type="evidence" value="ECO:0007669"/>
    <property type="project" value="TreeGrafter"/>
</dbReference>
<dbReference type="InterPro" id="IPR003352">
    <property type="entry name" value="PTS_EIIC"/>
</dbReference>
<feature type="domain" description="PTS EIIC type-1" evidence="14">
    <location>
        <begin position="110"/>
        <end position="458"/>
    </location>
</feature>
<reference evidence="15 16" key="1">
    <citation type="submission" date="2012-05" db="EMBL/GenBank/DDBJ databases">
        <authorList>
            <person name="Weinstock G."/>
            <person name="Sodergren E."/>
            <person name="Lobos E.A."/>
            <person name="Fulton L."/>
            <person name="Fulton R."/>
            <person name="Courtney L."/>
            <person name="Fronick C."/>
            <person name="O'Laughlin M."/>
            <person name="Godfrey J."/>
            <person name="Wilson R.M."/>
            <person name="Miner T."/>
            <person name="Farmer C."/>
            <person name="Delehaunty K."/>
            <person name="Cordes M."/>
            <person name="Minx P."/>
            <person name="Tomlinson C."/>
            <person name="Chen J."/>
            <person name="Wollam A."/>
            <person name="Pepin K.H."/>
            <person name="Bhonagiri V."/>
            <person name="Zhang X."/>
            <person name="Suruliraj S."/>
            <person name="Warren W."/>
            <person name="Mitreva M."/>
            <person name="Mardis E.R."/>
            <person name="Wilson R.K."/>
        </authorList>
    </citation>
    <scope>NUCLEOTIDE SEQUENCE [LARGE SCALE GENOMIC DNA]</scope>
    <source>
        <strain evidence="15 16">DSM 1785</strain>
    </source>
</reference>
<dbReference type="PROSITE" id="PS01035">
    <property type="entry name" value="PTS_EIIB_TYPE_1_CYS"/>
    <property type="match status" value="1"/>
</dbReference>
<feature type="transmembrane region" description="Helical" evidence="12">
    <location>
        <begin position="148"/>
        <end position="169"/>
    </location>
</feature>
<dbReference type="InterPro" id="IPR010973">
    <property type="entry name" value="PTS_IIBC_sucr"/>
</dbReference>
<dbReference type="GO" id="GO:0005886">
    <property type="term" value="C:plasma membrane"/>
    <property type="evidence" value="ECO:0007669"/>
    <property type="project" value="UniProtKB-SubCell"/>
</dbReference>
<evidence type="ECO:0000256" key="9">
    <source>
        <dbReference type="ARBA" id="ARBA00022989"/>
    </source>
</evidence>
<evidence type="ECO:0000256" key="12">
    <source>
        <dbReference type="SAM" id="Phobius"/>
    </source>
</evidence>
<keyword evidence="7 12" id="KW-0812">Transmembrane</keyword>
<dbReference type="Pfam" id="PF00367">
    <property type="entry name" value="PTS_EIIB"/>
    <property type="match status" value="1"/>
</dbReference>
<evidence type="ECO:0000313" key="15">
    <source>
        <dbReference type="EMBL" id="EKY28127.1"/>
    </source>
</evidence>
<keyword evidence="4" id="KW-0762">Sugar transport</keyword>
<feature type="transmembrane region" description="Helical" evidence="12">
    <location>
        <begin position="295"/>
        <end position="314"/>
    </location>
</feature>
<dbReference type="Gene3D" id="3.30.1360.60">
    <property type="entry name" value="Glucose permease domain IIB"/>
    <property type="match status" value="1"/>
</dbReference>
<evidence type="ECO:0000259" key="13">
    <source>
        <dbReference type="PROSITE" id="PS51098"/>
    </source>
</evidence>
<dbReference type="CDD" id="cd00212">
    <property type="entry name" value="PTS_IIB_glc"/>
    <property type="match status" value="1"/>
</dbReference>
<feature type="transmembrane region" description="Helical" evidence="12">
    <location>
        <begin position="432"/>
        <end position="454"/>
    </location>
</feature>
<dbReference type="eggNOG" id="COG1263">
    <property type="taxonomic scope" value="Bacteria"/>
</dbReference>
<dbReference type="AlphaFoldDB" id="L1QKM6"/>